<dbReference type="RefSeq" id="WP_131895950.1">
    <property type="nucleotide sequence ID" value="NZ_SMKU01000113.1"/>
</dbReference>
<sequence length="227" mass="25917">MDEDAFWELIERSRRHSPGPGARLAWLGDALAQRPLGEIADFQVRQDELRLRSDTNALWGAAYQILDGLCSMDGFWYFQPWLIGLGRDVFERVTADPDTLAELPAVQRLAWRPTQDWSDDEWPGWEGFNHLAAEAHERLTGTEGSLHEALEARGHDTPHDTAPRDPGWDFEDAAELARRLPRLSTLFPLSAREERDQRDRAAFESLLAERGQTEEQFLAELGVQWLA</sequence>
<comment type="caution">
    <text evidence="2">The sequence shown here is derived from an EMBL/GenBank/DDBJ whole genome shotgun (WGS) entry which is preliminary data.</text>
</comment>
<name>A0A4R5BCW8_9ACTN</name>
<protein>
    <submittedName>
        <fullName evidence="2">DUF4240 domain-containing protein</fullName>
    </submittedName>
</protein>
<proteinExistence type="predicted"/>
<dbReference type="AlphaFoldDB" id="A0A4R5BCW8"/>
<reference evidence="2 3" key="1">
    <citation type="submission" date="2019-03" db="EMBL/GenBank/DDBJ databases">
        <title>Draft genome sequences of novel Actinobacteria.</title>
        <authorList>
            <person name="Sahin N."/>
            <person name="Ay H."/>
            <person name="Saygin H."/>
        </authorList>
    </citation>
    <scope>NUCLEOTIDE SEQUENCE [LARGE SCALE GENOMIC DNA]</scope>
    <source>
        <strain evidence="2 3">H3C3</strain>
    </source>
</reference>
<evidence type="ECO:0000313" key="3">
    <source>
        <dbReference type="Proteomes" id="UP000294513"/>
    </source>
</evidence>
<keyword evidence="3" id="KW-1185">Reference proteome</keyword>
<dbReference type="OrthoDB" id="6200718at2"/>
<gene>
    <name evidence="2" type="ORF">E1298_21385</name>
</gene>
<evidence type="ECO:0000259" key="1">
    <source>
        <dbReference type="Pfam" id="PF14024"/>
    </source>
</evidence>
<feature type="domain" description="DUF4240" evidence="1">
    <location>
        <begin position="1"/>
        <end position="138"/>
    </location>
</feature>
<dbReference type="EMBL" id="SMKU01000113">
    <property type="protein sequence ID" value="TDD83395.1"/>
    <property type="molecule type" value="Genomic_DNA"/>
</dbReference>
<evidence type="ECO:0000313" key="2">
    <source>
        <dbReference type="EMBL" id="TDD83395.1"/>
    </source>
</evidence>
<accession>A0A4R5BCW8</accession>
<organism evidence="2 3">
    <name type="scientific">Actinomadura rubrisoli</name>
    <dbReference type="NCBI Taxonomy" id="2530368"/>
    <lineage>
        <taxon>Bacteria</taxon>
        <taxon>Bacillati</taxon>
        <taxon>Actinomycetota</taxon>
        <taxon>Actinomycetes</taxon>
        <taxon>Streptosporangiales</taxon>
        <taxon>Thermomonosporaceae</taxon>
        <taxon>Actinomadura</taxon>
    </lineage>
</organism>
<dbReference type="Proteomes" id="UP000294513">
    <property type="component" value="Unassembled WGS sequence"/>
</dbReference>
<dbReference type="InterPro" id="IPR025334">
    <property type="entry name" value="DUF4240"/>
</dbReference>
<dbReference type="Pfam" id="PF14024">
    <property type="entry name" value="DUF4240"/>
    <property type="match status" value="1"/>
</dbReference>